<dbReference type="Proteomes" id="UP000653411">
    <property type="component" value="Unassembled WGS sequence"/>
</dbReference>
<protein>
    <submittedName>
        <fullName evidence="2">Alanine racemase</fullName>
    </submittedName>
</protein>
<dbReference type="EMBL" id="BMML01000023">
    <property type="protein sequence ID" value="GGN34947.1"/>
    <property type="molecule type" value="Genomic_DNA"/>
</dbReference>
<dbReference type="PANTHER" id="PTHR28004">
    <property type="entry name" value="ZGC:162816-RELATED"/>
    <property type="match status" value="1"/>
</dbReference>
<dbReference type="Gene3D" id="3.20.20.10">
    <property type="entry name" value="Alanine racemase"/>
    <property type="match status" value="1"/>
</dbReference>
<evidence type="ECO:0000259" key="1">
    <source>
        <dbReference type="SMART" id="SM01119"/>
    </source>
</evidence>
<name>A0A918CVV0_9ACTN</name>
<dbReference type="InterPro" id="IPR042208">
    <property type="entry name" value="D-ser_dehydrat-like_sf"/>
</dbReference>
<dbReference type="SUPFAM" id="SSF51419">
    <property type="entry name" value="PLP-binding barrel"/>
    <property type="match status" value="1"/>
</dbReference>
<dbReference type="Pfam" id="PF14031">
    <property type="entry name" value="D-ser_dehydrat"/>
    <property type="match status" value="1"/>
</dbReference>
<accession>A0A918CVV0</accession>
<organism evidence="2 3">
    <name type="scientific">Streptomyces fuscichromogenes</name>
    <dbReference type="NCBI Taxonomy" id="1324013"/>
    <lineage>
        <taxon>Bacteria</taxon>
        <taxon>Bacillati</taxon>
        <taxon>Actinomycetota</taxon>
        <taxon>Actinomycetes</taxon>
        <taxon>Kitasatosporales</taxon>
        <taxon>Streptomycetaceae</taxon>
        <taxon>Streptomyces</taxon>
    </lineage>
</organism>
<dbReference type="Gene3D" id="2.40.37.20">
    <property type="entry name" value="D-serine dehydratase-like domain"/>
    <property type="match status" value="1"/>
</dbReference>
<dbReference type="InterPro" id="IPR051466">
    <property type="entry name" value="D-amino_acid_metab_enzyme"/>
</dbReference>
<dbReference type="InterPro" id="IPR026956">
    <property type="entry name" value="D-ser_dehydrat-like_dom"/>
</dbReference>
<keyword evidence="3" id="KW-1185">Reference proteome</keyword>
<gene>
    <name evidence="2" type="ORF">GCM10011578_076330</name>
</gene>
<evidence type="ECO:0000313" key="3">
    <source>
        <dbReference type="Proteomes" id="UP000653411"/>
    </source>
</evidence>
<proteinExistence type="predicted"/>
<reference evidence="2" key="1">
    <citation type="journal article" date="2014" name="Int. J. Syst. Evol. Microbiol.">
        <title>Complete genome sequence of Corynebacterium casei LMG S-19264T (=DSM 44701T), isolated from a smear-ripened cheese.</title>
        <authorList>
            <consortium name="US DOE Joint Genome Institute (JGI-PGF)"/>
            <person name="Walter F."/>
            <person name="Albersmeier A."/>
            <person name="Kalinowski J."/>
            <person name="Ruckert C."/>
        </authorList>
    </citation>
    <scope>NUCLEOTIDE SEQUENCE</scope>
    <source>
        <strain evidence="2">CGMCC 4.7110</strain>
    </source>
</reference>
<feature type="domain" description="D-serine dehydratase-like" evidence="1">
    <location>
        <begin position="327"/>
        <end position="418"/>
    </location>
</feature>
<dbReference type="RefSeq" id="WP_189267490.1">
    <property type="nucleotide sequence ID" value="NZ_BMML01000023.1"/>
</dbReference>
<dbReference type="PANTHER" id="PTHR28004:SF8">
    <property type="entry name" value="D-SERINE DEAMINASE"/>
    <property type="match status" value="1"/>
</dbReference>
<sequence length="435" mass="46950">MNTTTPHTPGIDTERITDLAGEVLDWRFKAVPAHAWGSTVAEFLATKPTLDDLGTPLLTLDASALEHNLHTMAAWCAAADVDLAPHGKTTMAPALWQRQLAAGARAITLANLAQVRVARAFGVQRIHLANSLLDPAGLYWITTELDRDPLFSFTCWADSVLTVDLLRQTLAHRPTSARPLDVCVELGAAGGRTGARTLHKAWATAQAIHAAPGLRLVGVSGYEGALAHDASPGSLTAVENYLRKMAALHDQLRDEGMLDAADATADSVITAGGSAYFDTVVREFAPARRTGTRILLRSGAYIVHDDGFYRTLSPLARGAGPVPLGSAMHGWARVISQPERALALLDGGKRDFPYDEGLPEPQLVRGDGRLRDRGRVTALNDQHTFLRDADVRVGDIVRLGLSHPCTAFDKWNLIPVVNDADAEQPHLVDMVRTFF</sequence>
<comment type="caution">
    <text evidence="2">The sequence shown here is derived from an EMBL/GenBank/DDBJ whole genome shotgun (WGS) entry which is preliminary data.</text>
</comment>
<dbReference type="SMART" id="SM01119">
    <property type="entry name" value="D-ser_dehydrat"/>
    <property type="match status" value="1"/>
</dbReference>
<reference evidence="2" key="2">
    <citation type="submission" date="2020-09" db="EMBL/GenBank/DDBJ databases">
        <authorList>
            <person name="Sun Q."/>
            <person name="Zhou Y."/>
        </authorList>
    </citation>
    <scope>NUCLEOTIDE SEQUENCE</scope>
    <source>
        <strain evidence="2">CGMCC 4.7110</strain>
    </source>
</reference>
<dbReference type="AlphaFoldDB" id="A0A918CVV0"/>
<dbReference type="InterPro" id="IPR029066">
    <property type="entry name" value="PLP-binding_barrel"/>
</dbReference>
<evidence type="ECO:0000313" key="2">
    <source>
        <dbReference type="EMBL" id="GGN34947.1"/>
    </source>
</evidence>